<accession>A0AAP1QXB9</accession>
<protein>
    <submittedName>
        <fullName evidence="3">DNA replication protein</fullName>
    </submittedName>
</protein>
<dbReference type="EMBL" id="JACZEI010000012">
    <property type="protein sequence ID" value="MBE0330519.1"/>
    <property type="molecule type" value="Genomic_DNA"/>
</dbReference>
<comment type="caution">
    <text evidence="3">The sequence shown here is derived from an EMBL/GenBank/DDBJ whole genome shotgun (WGS) entry which is preliminary data.</text>
</comment>
<dbReference type="RefSeq" id="WP_174730997.1">
    <property type="nucleotide sequence ID" value="NZ_JACXKJ010000011.1"/>
</dbReference>
<proteinExistence type="predicted"/>
<feature type="coiled-coil region" evidence="1">
    <location>
        <begin position="67"/>
        <end position="101"/>
    </location>
</feature>
<evidence type="ECO:0000313" key="4">
    <source>
        <dbReference type="EMBL" id="MBE0331963.1"/>
    </source>
</evidence>
<dbReference type="Proteomes" id="UP000655940">
    <property type="component" value="Unassembled WGS sequence"/>
</dbReference>
<evidence type="ECO:0000259" key="2">
    <source>
        <dbReference type="Pfam" id="PF05225"/>
    </source>
</evidence>
<dbReference type="EMBL" id="JACZEI010000033">
    <property type="protein sequence ID" value="MBE0331963.1"/>
    <property type="molecule type" value="Genomic_DNA"/>
</dbReference>
<reference evidence="3" key="1">
    <citation type="submission" date="2020-09" db="EMBL/GenBank/DDBJ databases">
        <title>Distribution of Beta-Lactamase Producing Gram-Negative Bacterial Isolates in Isabela River of Santo Domingo, Dominican Republic.</title>
        <authorList>
            <person name="Calderon V."/>
            <person name="Bonnelly R."/>
            <person name="Del Rosario C."/>
            <person name="Duarte A."/>
            <person name="Barauna R."/>
            <person name="Juca Ramos R.T."/>
            <person name="Perdomo O.P."/>
            <person name="Rodriguez De Francisco L.E."/>
            <person name="Franco De Los Santos E.F."/>
        </authorList>
    </citation>
    <scope>NUCLEOTIDE SEQUENCE</scope>
    <source>
        <strain evidence="3">INTEC_BI15</strain>
    </source>
</reference>
<evidence type="ECO:0000313" key="3">
    <source>
        <dbReference type="EMBL" id="MBE0330519.1"/>
    </source>
</evidence>
<dbReference type="AlphaFoldDB" id="A0AAP1QXB9"/>
<sequence>MSRISINKASQDFSVSRNTLYKYIKQGKLTKDSEGKLDTSDLVRLFSKHVQNPQVLTQGDINITTLNEQLKLENEQLKQQLAISEMRINELKSQLEYIRQNETWLKQQLDQKLIEHKEGKKGLLSKLFG</sequence>
<evidence type="ECO:0000313" key="5">
    <source>
        <dbReference type="Proteomes" id="UP000655940"/>
    </source>
</evidence>
<keyword evidence="1" id="KW-0175">Coiled coil</keyword>
<dbReference type="InterPro" id="IPR007889">
    <property type="entry name" value="HTH_Psq"/>
</dbReference>
<organism evidence="3 5">
    <name type="scientific">Acinetobacter baumannii</name>
    <dbReference type="NCBI Taxonomy" id="470"/>
    <lineage>
        <taxon>Bacteria</taxon>
        <taxon>Pseudomonadati</taxon>
        <taxon>Pseudomonadota</taxon>
        <taxon>Gammaproteobacteria</taxon>
        <taxon>Moraxellales</taxon>
        <taxon>Moraxellaceae</taxon>
        <taxon>Acinetobacter</taxon>
        <taxon>Acinetobacter calcoaceticus/baumannii complex</taxon>
    </lineage>
</organism>
<gene>
    <name evidence="3" type="ORF">IHV20_10205</name>
    <name evidence="4" type="ORF">IHV20_17660</name>
</gene>
<dbReference type="GO" id="GO:0003677">
    <property type="term" value="F:DNA binding"/>
    <property type="evidence" value="ECO:0007669"/>
    <property type="project" value="InterPro"/>
</dbReference>
<name>A0AAP1QXB9_ACIBA</name>
<feature type="domain" description="HTH psq-type" evidence="2">
    <location>
        <begin position="4"/>
        <end position="30"/>
    </location>
</feature>
<evidence type="ECO:0000256" key="1">
    <source>
        <dbReference type="SAM" id="Coils"/>
    </source>
</evidence>
<dbReference type="Pfam" id="PF05225">
    <property type="entry name" value="HTH_psq"/>
    <property type="match status" value="1"/>
</dbReference>